<accession>A0A0C9YSL7</accession>
<dbReference type="Proteomes" id="UP000054018">
    <property type="component" value="Unassembled WGS sequence"/>
</dbReference>
<reference evidence="2" key="2">
    <citation type="submission" date="2015-01" db="EMBL/GenBank/DDBJ databases">
        <title>Evolutionary Origins and Diversification of the Mycorrhizal Mutualists.</title>
        <authorList>
            <consortium name="DOE Joint Genome Institute"/>
            <consortium name="Mycorrhizal Genomics Consortium"/>
            <person name="Kohler A."/>
            <person name="Kuo A."/>
            <person name="Nagy L.G."/>
            <person name="Floudas D."/>
            <person name="Copeland A."/>
            <person name="Barry K.W."/>
            <person name="Cichocki N."/>
            <person name="Veneault-Fourrey C."/>
            <person name="LaButti K."/>
            <person name="Lindquist E.A."/>
            <person name="Lipzen A."/>
            <person name="Lundell T."/>
            <person name="Morin E."/>
            <person name="Murat C."/>
            <person name="Riley R."/>
            <person name="Ohm R."/>
            <person name="Sun H."/>
            <person name="Tunlid A."/>
            <person name="Henrissat B."/>
            <person name="Grigoriev I.V."/>
            <person name="Hibbett D.S."/>
            <person name="Martin F."/>
        </authorList>
    </citation>
    <scope>NUCLEOTIDE SEQUENCE [LARGE SCALE GENOMIC DNA]</scope>
    <source>
        <strain evidence="2">441</strain>
    </source>
</reference>
<dbReference type="AlphaFoldDB" id="A0A0C9YSL7"/>
<sequence length="119" mass="13569">MRVEWRLFRPQRSPYSPHRSNGREHDVVLFLRASKFAAAVGPSNSYLVPGPTLLLSLPFPAQVQALSPVLSCVFPTTAVLPCIFRCISHIQEPQVVFPNRIREASLPLWMFESIRRRTL</sequence>
<gene>
    <name evidence="1" type="ORF">PISMIDRAFT_685837</name>
</gene>
<name>A0A0C9YSL7_9AGAM</name>
<organism evidence="1 2">
    <name type="scientific">Pisolithus microcarpus 441</name>
    <dbReference type="NCBI Taxonomy" id="765257"/>
    <lineage>
        <taxon>Eukaryota</taxon>
        <taxon>Fungi</taxon>
        <taxon>Dikarya</taxon>
        <taxon>Basidiomycota</taxon>
        <taxon>Agaricomycotina</taxon>
        <taxon>Agaricomycetes</taxon>
        <taxon>Agaricomycetidae</taxon>
        <taxon>Boletales</taxon>
        <taxon>Sclerodermatineae</taxon>
        <taxon>Pisolithaceae</taxon>
        <taxon>Pisolithus</taxon>
    </lineage>
</organism>
<dbReference type="EMBL" id="KN833843">
    <property type="protein sequence ID" value="KIK16944.1"/>
    <property type="molecule type" value="Genomic_DNA"/>
</dbReference>
<dbReference type="HOGENOM" id="CLU_2062391_0_0_1"/>
<proteinExistence type="predicted"/>
<keyword evidence="2" id="KW-1185">Reference proteome</keyword>
<evidence type="ECO:0000313" key="2">
    <source>
        <dbReference type="Proteomes" id="UP000054018"/>
    </source>
</evidence>
<protein>
    <submittedName>
        <fullName evidence="1">Uncharacterized protein</fullName>
    </submittedName>
</protein>
<evidence type="ECO:0000313" key="1">
    <source>
        <dbReference type="EMBL" id="KIK16944.1"/>
    </source>
</evidence>
<reference evidence="1 2" key="1">
    <citation type="submission" date="2014-04" db="EMBL/GenBank/DDBJ databases">
        <authorList>
            <consortium name="DOE Joint Genome Institute"/>
            <person name="Kuo A."/>
            <person name="Kohler A."/>
            <person name="Costa M.D."/>
            <person name="Nagy L.G."/>
            <person name="Floudas D."/>
            <person name="Copeland A."/>
            <person name="Barry K.W."/>
            <person name="Cichocki N."/>
            <person name="Veneault-Fourrey C."/>
            <person name="LaButti K."/>
            <person name="Lindquist E.A."/>
            <person name="Lipzen A."/>
            <person name="Lundell T."/>
            <person name="Morin E."/>
            <person name="Murat C."/>
            <person name="Sun H."/>
            <person name="Tunlid A."/>
            <person name="Henrissat B."/>
            <person name="Grigoriev I.V."/>
            <person name="Hibbett D.S."/>
            <person name="Martin F."/>
            <person name="Nordberg H.P."/>
            <person name="Cantor M.N."/>
            <person name="Hua S.X."/>
        </authorList>
    </citation>
    <scope>NUCLEOTIDE SEQUENCE [LARGE SCALE GENOMIC DNA]</scope>
    <source>
        <strain evidence="1 2">441</strain>
    </source>
</reference>